<proteinExistence type="predicted"/>
<dbReference type="Gene3D" id="3.50.50.60">
    <property type="entry name" value="FAD/NAD(P)-binding domain"/>
    <property type="match status" value="1"/>
</dbReference>
<dbReference type="Proteomes" id="UP000234789">
    <property type="component" value="Unassembled WGS sequence"/>
</dbReference>
<sequence length="423" mass="44349">MKERVLILGGGIIGLACAFEAASDGSREVTVVERGGFGGQATGAAAGMLAPFSENVEQPDAFFELCLDSLRRYPEWVERIEERSGMEAGLRRTGSLGVALHEADLLPLQSRLRWQRAAGSGAELLTAAQAARLEPRLAACAGGIYTPAEAHVDAPQLAAALEQACRSVGVRLRAGQGGLASLELRPGDAPECPVALTTERGERFEGDRLVLCAGAWSGEFERLFGLPETIHPIRGQICAYGVPDGEVRHMVFTSQAYWVGKSGGRLVCGASEDVAGFCTDVTDRGIGRLERWSARAFPMLAGMRPSLRWAGLRPATRDGRPLIGRLSGYPQVLFAAGHYRNGILLAPATAAAVLGLLEGDELAASAAFHPERFRRGFSAHPSGAFAPSAGAGTSAPSRAEAAGRGDDAGRTAAAPGGPRRGRA</sequence>
<keyword evidence="2" id="KW-0784">Thiamine biosynthesis</keyword>
<dbReference type="GO" id="GO:0043799">
    <property type="term" value="F:glycine oxidase activity"/>
    <property type="evidence" value="ECO:0007669"/>
    <property type="project" value="UniProtKB-EC"/>
</dbReference>
<dbReference type="PROSITE" id="PS51257">
    <property type="entry name" value="PROKAR_LIPOPROTEIN"/>
    <property type="match status" value="1"/>
</dbReference>
<dbReference type="NCBIfam" id="TIGR02352">
    <property type="entry name" value="thiamin_ThiO"/>
    <property type="match status" value="1"/>
</dbReference>
<dbReference type="GO" id="GO:0009229">
    <property type="term" value="P:thiamine diphosphate biosynthetic process"/>
    <property type="evidence" value="ECO:0007669"/>
    <property type="project" value="UniProtKB-UniPathway"/>
</dbReference>
<dbReference type="GO" id="GO:0050660">
    <property type="term" value="F:flavin adenine dinucleotide binding"/>
    <property type="evidence" value="ECO:0007669"/>
    <property type="project" value="InterPro"/>
</dbReference>
<dbReference type="EMBL" id="NFEZ01000004">
    <property type="protein sequence ID" value="PLT45140.1"/>
    <property type="molecule type" value="Genomic_DNA"/>
</dbReference>
<evidence type="ECO:0000259" key="7">
    <source>
        <dbReference type="Pfam" id="PF01266"/>
    </source>
</evidence>
<name>A0A2N5N493_9BACL</name>
<dbReference type="AlphaFoldDB" id="A0A2N5N493"/>
<dbReference type="InterPro" id="IPR036188">
    <property type="entry name" value="FAD/NAD-bd_sf"/>
</dbReference>
<dbReference type="PANTHER" id="PTHR13847">
    <property type="entry name" value="SARCOSINE DEHYDROGENASE-RELATED"/>
    <property type="match status" value="1"/>
</dbReference>
<dbReference type="Gene3D" id="3.30.9.10">
    <property type="entry name" value="D-Amino Acid Oxidase, subunit A, domain 2"/>
    <property type="match status" value="1"/>
</dbReference>
<dbReference type="SUPFAM" id="SSF51905">
    <property type="entry name" value="FAD/NAD(P)-binding domain"/>
    <property type="match status" value="1"/>
</dbReference>
<evidence type="ECO:0000313" key="9">
    <source>
        <dbReference type="Proteomes" id="UP000234789"/>
    </source>
</evidence>
<protein>
    <recommendedName>
        <fullName evidence="5">glycine oxidase</fullName>
        <ecNumber evidence="5">1.4.3.19</ecNumber>
    </recommendedName>
</protein>
<reference evidence="8 9" key="1">
    <citation type="submission" date="2017-05" db="EMBL/GenBank/DDBJ databases">
        <title>Functional genome analysis of Paenibacillus pasadenensis strain R16: insights on endophytic life style and antifungal activity.</title>
        <authorList>
            <person name="Passera A."/>
            <person name="Marcolungo L."/>
            <person name="Casati P."/>
            <person name="Brasca M."/>
            <person name="Quaglino F."/>
            <person name="Delledonne M."/>
        </authorList>
    </citation>
    <scope>NUCLEOTIDE SEQUENCE [LARGE SCALE GENOMIC DNA]</scope>
    <source>
        <strain evidence="8 9">R16</strain>
    </source>
</reference>
<organism evidence="8 9">
    <name type="scientific">Paenibacillus pasadenensis</name>
    <dbReference type="NCBI Taxonomy" id="217090"/>
    <lineage>
        <taxon>Bacteria</taxon>
        <taxon>Bacillati</taxon>
        <taxon>Bacillota</taxon>
        <taxon>Bacilli</taxon>
        <taxon>Bacillales</taxon>
        <taxon>Paenibacillaceae</taxon>
        <taxon>Paenibacillus</taxon>
    </lineage>
</organism>
<accession>A0A2N5N493</accession>
<dbReference type="InterPro" id="IPR006076">
    <property type="entry name" value="FAD-dep_OxRdtase"/>
</dbReference>
<dbReference type="InterPro" id="IPR012727">
    <property type="entry name" value="Gly_oxidase_ThiO"/>
</dbReference>
<evidence type="ECO:0000256" key="6">
    <source>
        <dbReference type="SAM" id="MobiDB-lite"/>
    </source>
</evidence>
<feature type="compositionally biased region" description="Low complexity" evidence="6">
    <location>
        <begin position="384"/>
        <end position="400"/>
    </location>
</feature>
<dbReference type="SUPFAM" id="SSF54373">
    <property type="entry name" value="FAD-linked reductases, C-terminal domain"/>
    <property type="match status" value="1"/>
</dbReference>
<comment type="catalytic activity">
    <reaction evidence="4">
        <text>glycine + O2 + H2O = glyoxylate + H2O2 + NH4(+)</text>
        <dbReference type="Rhea" id="RHEA:11532"/>
        <dbReference type="ChEBI" id="CHEBI:15377"/>
        <dbReference type="ChEBI" id="CHEBI:15379"/>
        <dbReference type="ChEBI" id="CHEBI:16240"/>
        <dbReference type="ChEBI" id="CHEBI:28938"/>
        <dbReference type="ChEBI" id="CHEBI:36655"/>
        <dbReference type="ChEBI" id="CHEBI:57305"/>
        <dbReference type="EC" id="1.4.3.19"/>
    </reaction>
</comment>
<gene>
    <name evidence="8" type="ORF">B8V81_3571</name>
</gene>
<evidence type="ECO:0000256" key="1">
    <source>
        <dbReference type="ARBA" id="ARBA00004948"/>
    </source>
</evidence>
<dbReference type="GO" id="GO:0005737">
    <property type="term" value="C:cytoplasm"/>
    <property type="evidence" value="ECO:0007669"/>
    <property type="project" value="TreeGrafter"/>
</dbReference>
<evidence type="ECO:0000256" key="4">
    <source>
        <dbReference type="ARBA" id="ARBA00049872"/>
    </source>
</evidence>
<feature type="region of interest" description="Disordered" evidence="6">
    <location>
        <begin position="384"/>
        <end position="423"/>
    </location>
</feature>
<feature type="domain" description="FAD dependent oxidoreductase" evidence="7">
    <location>
        <begin position="4"/>
        <end position="353"/>
    </location>
</feature>
<dbReference type="UniPathway" id="UPA00060"/>
<dbReference type="GO" id="GO:0009228">
    <property type="term" value="P:thiamine biosynthetic process"/>
    <property type="evidence" value="ECO:0007669"/>
    <property type="project" value="UniProtKB-KW"/>
</dbReference>
<dbReference type="PANTHER" id="PTHR13847:SF289">
    <property type="entry name" value="GLYCINE OXIDASE"/>
    <property type="match status" value="1"/>
</dbReference>
<comment type="pathway">
    <text evidence="1">Cofactor biosynthesis; thiamine diphosphate biosynthesis.</text>
</comment>
<dbReference type="EC" id="1.4.3.19" evidence="5"/>
<keyword evidence="9" id="KW-1185">Reference proteome</keyword>
<comment type="caution">
    <text evidence="8">The sequence shown here is derived from an EMBL/GenBank/DDBJ whole genome shotgun (WGS) entry which is preliminary data.</text>
</comment>
<dbReference type="Pfam" id="PF01266">
    <property type="entry name" value="DAO"/>
    <property type="match status" value="1"/>
</dbReference>
<keyword evidence="3 8" id="KW-0560">Oxidoreductase</keyword>
<evidence type="ECO:0000256" key="5">
    <source>
        <dbReference type="ARBA" id="ARBA00050018"/>
    </source>
</evidence>
<evidence type="ECO:0000256" key="2">
    <source>
        <dbReference type="ARBA" id="ARBA00022977"/>
    </source>
</evidence>
<evidence type="ECO:0000256" key="3">
    <source>
        <dbReference type="ARBA" id="ARBA00023002"/>
    </source>
</evidence>
<dbReference type="RefSeq" id="WP_101808848.1">
    <property type="nucleotide sequence ID" value="NZ_NFEZ01000004.1"/>
</dbReference>
<evidence type="ECO:0000313" key="8">
    <source>
        <dbReference type="EMBL" id="PLT45140.1"/>
    </source>
</evidence>